<dbReference type="STRING" id="189381.GCA_900166615_04354"/>
<reference evidence="2" key="1">
    <citation type="submission" date="2015-07" db="EMBL/GenBank/DDBJ databases">
        <title>Fjat-14235 jcm11544.</title>
        <authorList>
            <person name="Liu B."/>
            <person name="Wang J."/>
            <person name="Zhu Y."/>
            <person name="Liu G."/>
            <person name="Chen Q."/>
            <person name="Chen Z."/>
            <person name="Lan J."/>
            <person name="Che J."/>
            <person name="Ge C."/>
            <person name="Shi H."/>
            <person name="Pan Z."/>
            <person name="Liu X."/>
        </authorList>
    </citation>
    <scope>NUCLEOTIDE SEQUENCE [LARGE SCALE GENOMIC DNA]</scope>
    <source>
        <strain evidence="2">JCM 11544</strain>
    </source>
</reference>
<dbReference type="EMBL" id="LGUE01000001">
    <property type="protein sequence ID" value="KON92565.1"/>
    <property type="molecule type" value="Genomic_DNA"/>
</dbReference>
<dbReference type="PANTHER" id="PTHR36436">
    <property type="entry name" value="SLL5081 PROTEIN"/>
    <property type="match status" value="1"/>
</dbReference>
<name>A0A0M0GRJ4_9BACI</name>
<dbReference type="SUPFAM" id="SSF103032">
    <property type="entry name" value="Hypothetical protein YwqG"/>
    <property type="match status" value="1"/>
</dbReference>
<protein>
    <recommendedName>
        <fullName evidence="3">DUF1963 domain-containing protein</fullName>
    </recommendedName>
</protein>
<dbReference type="InterPro" id="IPR035948">
    <property type="entry name" value="YwqG-like_sf"/>
</dbReference>
<accession>A0A0M0GRJ4</accession>
<gene>
    <name evidence="1" type="ORF">AF331_00230</name>
</gene>
<proteinExistence type="predicted"/>
<dbReference type="PATRIC" id="fig|189381.12.peg.108"/>
<keyword evidence="2" id="KW-1185">Reference proteome</keyword>
<dbReference type="Proteomes" id="UP000037405">
    <property type="component" value="Unassembled WGS sequence"/>
</dbReference>
<dbReference type="AlphaFoldDB" id="A0A0M0GRJ4"/>
<dbReference type="PANTHER" id="PTHR36436:SF6">
    <property type="entry name" value="SLL5081 PROTEIN"/>
    <property type="match status" value="1"/>
</dbReference>
<evidence type="ECO:0000313" key="1">
    <source>
        <dbReference type="EMBL" id="KON92565.1"/>
    </source>
</evidence>
<dbReference type="InterPro" id="IPR015315">
    <property type="entry name" value="DUF1963"/>
</dbReference>
<dbReference type="Pfam" id="PF09234">
    <property type="entry name" value="DUF1963"/>
    <property type="match status" value="1"/>
</dbReference>
<comment type="caution">
    <text evidence="1">The sequence shown here is derived from an EMBL/GenBank/DDBJ whole genome shotgun (WGS) entry which is preliminary data.</text>
</comment>
<evidence type="ECO:0008006" key="3">
    <source>
        <dbReference type="Google" id="ProtNLM"/>
    </source>
</evidence>
<organism evidence="1 2">
    <name type="scientific">Rossellomorea marisflavi</name>
    <dbReference type="NCBI Taxonomy" id="189381"/>
    <lineage>
        <taxon>Bacteria</taxon>
        <taxon>Bacillati</taxon>
        <taxon>Bacillota</taxon>
        <taxon>Bacilli</taxon>
        <taxon>Bacillales</taxon>
        <taxon>Bacillaceae</taxon>
        <taxon>Rossellomorea</taxon>
    </lineage>
</organism>
<sequence>MNVAQSVNLQAKLAPYRTAFDGTEIPSVYLHIKEGKTGPYDSKIAGDPYFPKADEYPLDGEGHPMKLLAQINFGQLPKLEDYPGSGLLQIFISVHDDLYGMNIDQKQDQKDFRIRFIEEPFLPKEELISDFSFVKIPDDVYFPVTKEGAVLAELTSETISAGDYRFEKVFGKESWDLFESMTDDGEEADALMDEFYETQSGFGHKIGGYPGFTQEDPRQYEDQDHSLLLLQIDSDDEVDMMWGDCGIANFFIKKEDLKKKKFGNVVYNWDCS</sequence>
<evidence type="ECO:0000313" key="2">
    <source>
        <dbReference type="Proteomes" id="UP000037405"/>
    </source>
</evidence>
<dbReference type="Gene3D" id="2.30.320.10">
    <property type="entry name" value="YwqG-like"/>
    <property type="match status" value="1"/>
</dbReference>